<dbReference type="Proteomes" id="UP000256924">
    <property type="component" value="Unassembled WGS sequence"/>
</dbReference>
<proteinExistence type="predicted"/>
<sequence length="173" mass="20207">MEIQTPIPDFEAIAKEAIDKSRRYAMVYCLNFFKDSFKKQGFTDTSFNAWENRVSPDYRAGGALLVSTSFLLESLKVLSGNKTYIEFGTYAPYAEIHNEGGVIKIKITKKSRKYFWYMYKKTNDTKWKAMALTKKDIMTVKIPKRQFIGESAKMMEGLDEWFFSFIVQKFKNL</sequence>
<protein>
    <submittedName>
        <fullName evidence="1">Uncharacterized protein</fullName>
    </submittedName>
</protein>
<comment type="caution">
    <text evidence="1">The sequence shown here is derived from an EMBL/GenBank/DDBJ whole genome shotgun (WGS) entry which is preliminary data.</text>
</comment>
<evidence type="ECO:0000313" key="1">
    <source>
        <dbReference type="EMBL" id="REC47861.1"/>
    </source>
</evidence>
<evidence type="ECO:0000313" key="2">
    <source>
        <dbReference type="Proteomes" id="UP000256924"/>
    </source>
</evidence>
<dbReference type="AlphaFoldDB" id="A0A3D9B2K9"/>
<dbReference type="EMBL" id="QNVU01000024">
    <property type="protein sequence ID" value="REC47861.1"/>
    <property type="molecule type" value="Genomic_DNA"/>
</dbReference>
<reference evidence="1 2" key="1">
    <citation type="journal article" date="2004" name="Emerg. Infect. Dis.">
        <title>Amoebae-resisting bacteria isolated from human nasal swabs by amoebal coculture.</title>
        <authorList>
            <person name="Greub G."/>
            <person name="La Scola B."/>
            <person name="Raoult D."/>
        </authorList>
    </citation>
    <scope>NUCLEOTIDE SEQUENCE [LARGE SCALE GENOMIC DNA]</scope>
    <source>
        <strain evidence="1 2">CCUG 51329</strain>
    </source>
</reference>
<gene>
    <name evidence="1" type="ORF">DRF68_12530</name>
</gene>
<organism evidence="1 2">
    <name type="scientific">Candidatus Chryseobacterium massiliense</name>
    <dbReference type="NCBI Taxonomy" id="204089"/>
    <lineage>
        <taxon>Bacteria</taxon>
        <taxon>Pseudomonadati</taxon>
        <taxon>Bacteroidota</taxon>
        <taxon>Flavobacteriia</taxon>
        <taxon>Flavobacteriales</taxon>
        <taxon>Weeksellaceae</taxon>
        <taxon>Chryseobacterium group</taxon>
        <taxon>Chryseobacterium</taxon>
    </lineage>
</organism>
<accession>A0A3D9B2K9</accession>
<dbReference type="RefSeq" id="WP_116098926.1">
    <property type="nucleotide sequence ID" value="NZ_QNVU01000024.1"/>
</dbReference>
<name>A0A3D9B2K9_9FLAO</name>
<keyword evidence="2" id="KW-1185">Reference proteome</keyword>